<evidence type="ECO:0000313" key="4">
    <source>
        <dbReference type="WormBase" id="F46F5.15a"/>
    </source>
</evidence>
<name>Q9TXX2_CAEEL</name>
<organism evidence="2 3">
    <name type="scientific">Caenorhabditis elegans</name>
    <dbReference type="NCBI Taxonomy" id="6239"/>
    <lineage>
        <taxon>Eukaryota</taxon>
        <taxon>Metazoa</taxon>
        <taxon>Ecdysozoa</taxon>
        <taxon>Nematoda</taxon>
        <taxon>Chromadorea</taxon>
        <taxon>Rhabditida</taxon>
        <taxon>Rhabditina</taxon>
        <taxon>Rhabditomorpha</taxon>
        <taxon>Rhabditoidea</taxon>
        <taxon>Rhabditidae</taxon>
        <taxon>Peloderinae</taxon>
        <taxon>Caenorhabditis</taxon>
    </lineage>
</organism>
<dbReference type="FunCoup" id="Q9TXX2">
    <property type="interactions" value="285"/>
</dbReference>
<feature type="chain" id="PRO_5004333990" evidence="1">
    <location>
        <begin position="18"/>
        <end position="180"/>
    </location>
</feature>
<reference evidence="2 3" key="1">
    <citation type="journal article" date="1998" name="Science">
        <title>Genome sequence of the nematode C. elegans: a platform for investigating biology.</title>
        <authorList>
            <consortium name="The C. elegans sequencing consortium"/>
            <person name="Sulson J.E."/>
            <person name="Waterston R."/>
        </authorList>
    </citation>
    <scope>NUCLEOTIDE SEQUENCE [LARGE SCALE GENOMIC DNA]</scope>
    <source>
        <strain evidence="2 3">Bristol N2</strain>
    </source>
</reference>
<gene>
    <name evidence="2" type="ORF">CELE_F46F5.15</name>
    <name evidence="2 4" type="ORF">F46F5.15</name>
</gene>
<dbReference type="AGR" id="WB:WBGene00018506"/>
<dbReference type="GeneID" id="185868"/>
<dbReference type="RefSeq" id="NP_493810.1">
    <property type="nucleotide sequence ID" value="NM_061409.1"/>
</dbReference>
<sequence length="180" mass="20139">MHIYIVLLGLFFVSVEASYEVSETEKNDLLMRYNHLREDVAKALFISNMHELTFDRMLIDRVSIMSCHEYENYISEIPEDMELLQSKLQGVTLTIPVDGYGVVLNLYNAYPPQTKLGCIHSKCKGSFQCILGPEEKLSSSGFVEGMPASNCTASTGLMCKPSVTAKGTLFTIILSIIHFI</sequence>
<dbReference type="AlphaFoldDB" id="Q9TXX2"/>
<evidence type="ECO:0000313" key="2">
    <source>
        <dbReference type="EMBL" id="CCD70106.1"/>
    </source>
</evidence>
<dbReference type="Proteomes" id="UP000001940">
    <property type="component" value="Chromosome II"/>
</dbReference>
<dbReference type="HOGENOM" id="CLU_1455674_0_0_1"/>
<dbReference type="UCSC" id="F46F5.15">
    <property type="organism name" value="c. elegans"/>
</dbReference>
<dbReference type="PIR" id="F88028">
    <property type="entry name" value="F88028"/>
</dbReference>
<dbReference type="PhylomeDB" id="Q9TXX2"/>
<dbReference type="InParanoid" id="Q9TXX2"/>
<proteinExistence type="predicted"/>
<dbReference type="WormBase" id="F46F5.15a">
    <property type="protein sequence ID" value="CE19431"/>
    <property type="gene ID" value="WBGene00018506"/>
</dbReference>
<evidence type="ECO:0000256" key="1">
    <source>
        <dbReference type="SAM" id="SignalP"/>
    </source>
</evidence>
<dbReference type="PaxDb" id="6239-F46F5.15"/>
<dbReference type="Bgee" id="WBGene00018506">
    <property type="expression patterns" value="Expressed in pharyngeal muscle cell (C elegans)"/>
</dbReference>
<accession>Q9TXX2</accession>
<feature type="signal peptide" evidence="1">
    <location>
        <begin position="1"/>
        <end position="17"/>
    </location>
</feature>
<keyword evidence="3" id="KW-1185">Reference proteome</keyword>
<evidence type="ECO:0000313" key="3">
    <source>
        <dbReference type="Proteomes" id="UP000001940"/>
    </source>
</evidence>
<keyword evidence="1" id="KW-0732">Signal</keyword>
<dbReference type="CTD" id="185868"/>
<dbReference type="EMBL" id="BX284602">
    <property type="protein sequence ID" value="CCD70106.1"/>
    <property type="molecule type" value="Genomic_DNA"/>
</dbReference>
<dbReference type="SMR" id="Q9TXX2"/>
<protein>
    <submittedName>
        <fullName evidence="2">SCP domain-containing protein</fullName>
    </submittedName>
</protein>
<dbReference type="DIP" id="DIP-27369N"/>